<dbReference type="PIRSF" id="PIRSF006092">
    <property type="entry name" value="GreA_GreB"/>
    <property type="match status" value="1"/>
</dbReference>
<dbReference type="GO" id="GO:0070063">
    <property type="term" value="F:RNA polymerase binding"/>
    <property type="evidence" value="ECO:0007669"/>
    <property type="project" value="InterPro"/>
</dbReference>
<dbReference type="Proteomes" id="UP000230084">
    <property type="component" value="Unassembled WGS sequence"/>
</dbReference>
<keyword evidence="5" id="KW-0804">Transcription</keyword>
<proteinExistence type="inferred from homology"/>
<evidence type="ECO:0000256" key="2">
    <source>
        <dbReference type="ARBA" id="ARBA00013729"/>
    </source>
</evidence>
<dbReference type="GO" id="GO:0006354">
    <property type="term" value="P:DNA-templated transcription elongation"/>
    <property type="evidence" value="ECO:0007669"/>
    <property type="project" value="TreeGrafter"/>
</dbReference>
<dbReference type="FunFam" id="1.10.287.180:FF:000001">
    <property type="entry name" value="Transcription elongation factor GreA"/>
    <property type="match status" value="1"/>
</dbReference>
<evidence type="ECO:0000313" key="10">
    <source>
        <dbReference type="EMBL" id="PIR48029.1"/>
    </source>
</evidence>
<evidence type="ECO:0000256" key="1">
    <source>
        <dbReference type="ARBA" id="ARBA00008213"/>
    </source>
</evidence>
<reference evidence="10 11" key="1">
    <citation type="submission" date="2017-09" db="EMBL/GenBank/DDBJ databases">
        <title>Depth-based differentiation of microbial function through sediment-hosted aquifers and enrichment of novel symbionts in the deep terrestrial subsurface.</title>
        <authorList>
            <person name="Probst A.J."/>
            <person name="Ladd B."/>
            <person name="Jarett J.K."/>
            <person name="Geller-Mcgrath D.E."/>
            <person name="Sieber C.M."/>
            <person name="Emerson J.B."/>
            <person name="Anantharaman K."/>
            <person name="Thomas B.C."/>
            <person name="Malmstrom R."/>
            <person name="Stieglmeier M."/>
            <person name="Klingl A."/>
            <person name="Woyke T."/>
            <person name="Ryan C.M."/>
            <person name="Banfield J.F."/>
        </authorList>
    </citation>
    <scope>NUCLEOTIDE SEQUENCE [LARGE SCALE GENOMIC DNA]</scope>
    <source>
        <strain evidence="10">CG10_big_fil_rev_8_21_14_0_10_50_16</strain>
    </source>
</reference>
<dbReference type="EMBL" id="PCYM01000001">
    <property type="protein sequence ID" value="PIR48029.1"/>
    <property type="molecule type" value="Genomic_DNA"/>
</dbReference>
<feature type="compositionally biased region" description="Basic and acidic residues" evidence="7">
    <location>
        <begin position="40"/>
        <end position="53"/>
    </location>
</feature>
<name>A0A2H0RNA2_9BACT</name>
<feature type="region of interest" description="Disordered" evidence="7">
    <location>
        <begin position="40"/>
        <end position="66"/>
    </location>
</feature>
<evidence type="ECO:0000313" key="11">
    <source>
        <dbReference type="Proteomes" id="UP000230084"/>
    </source>
</evidence>
<dbReference type="InterPro" id="IPR001437">
    <property type="entry name" value="Tscrpt_elong_fac_GreA/B_C"/>
</dbReference>
<dbReference type="SUPFAM" id="SSF46557">
    <property type="entry name" value="GreA transcript cleavage protein, N-terminal domain"/>
    <property type="match status" value="1"/>
</dbReference>
<evidence type="ECO:0000256" key="4">
    <source>
        <dbReference type="ARBA" id="ARBA00023125"/>
    </source>
</evidence>
<gene>
    <name evidence="10" type="ORF">COV06_01365</name>
</gene>
<evidence type="ECO:0000256" key="7">
    <source>
        <dbReference type="SAM" id="MobiDB-lite"/>
    </source>
</evidence>
<evidence type="ECO:0000259" key="8">
    <source>
        <dbReference type="Pfam" id="PF01272"/>
    </source>
</evidence>
<dbReference type="InterPro" id="IPR018151">
    <property type="entry name" value="TF_GreA/GreB_CS"/>
</dbReference>
<evidence type="ECO:0000256" key="3">
    <source>
        <dbReference type="ARBA" id="ARBA00023015"/>
    </source>
</evidence>
<dbReference type="InterPro" id="IPR036953">
    <property type="entry name" value="GreA/GreB_C_sf"/>
</dbReference>
<keyword evidence="10" id="KW-0251">Elongation factor</keyword>
<evidence type="ECO:0000256" key="6">
    <source>
        <dbReference type="ARBA" id="ARBA00030776"/>
    </source>
</evidence>
<evidence type="ECO:0000259" key="9">
    <source>
        <dbReference type="Pfam" id="PF03449"/>
    </source>
</evidence>
<dbReference type="Gene3D" id="3.10.50.30">
    <property type="entry name" value="Transcription elongation factor, GreA/GreB, C-terminal domain"/>
    <property type="match status" value="1"/>
</dbReference>
<dbReference type="InterPro" id="IPR023459">
    <property type="entry name" value="Tscrpt_elong_fac_GreA/B_fam"/>
</dbReference>
<feature type="domain" description="Transcription elongation factor GreA/GreB C-terminal" evidence="8">
    <location>
        <begin position="95"/>
        <end position="153"/>
    </location>
</feature>
<keyword evidence="4" id="KW-0238">DNA-binding</keyword>
<dbReference type="SUPFAM" id="SSF54534">
    <property type="entry name" value="FKBP-like"/>
    <property type="match status" value="1"/>
</dbReference>
<dbReference type="Gene3D" id="1.10.287.180">
    <property type="entry name" value="Transcription elongation factor, GreA/GreB, N-terminal domain"/>
    <property type="match status" value="1"/>
</dbReference>
<dbReference type="GO" id="GO:0003677">
    <property type="term" value="F:DNA binding"/>
    <property type="evidence" value="ECO:0007669"/>
    <property type="project" value="UniProtKB-KW"/>
</dbReference>
<comment type="similarity">
    <text evidence="1">Belongs to the GreA/GreB family.</text>
</comment>
<dbReference type="Pfam" id="PF03449">
    <property type="entry name" value="GreA_GreB_N"/>
    <property type="match status" value="1"/>
</dbReference>
<keyword evidence="10" id="KW-0648">Protein biosynthesis</keyword>
<dbReference type="GO" id="GO:0032784">
    <property type="term" value="P:regulation of DNA-templated transcription elongation"/>
    <property type="evidence" value="ECO:0007669"/>
    <property type="project" value="InterPro"/>
</dbReference>
<dbReference type="Pfam" id="PF01272">
    <property type="entry name" value="GreA_GreB"/>
    <property type="match status" value="1"/>
</dbReference>
<dbReference type="GO" id="GO:0003746">
    <property type="term" value="F:translation elongation factor activity"/>
    <property type="evidence" value="ECO:0007669"/>
    <property type="project" value="UniProtKB-KW"/>
</dbReference>
<dbReference type="InterPro" id="IPR022691">
    <property type="entry name" value="Tscrpt_elong_fac_GreA/B_N"/>
</dbReference>
<dbReference type="PANTHER" id="PTHR30437">
    <property type="entry name" value="TRANSCRIPTION ELONGATION FACTOR GREA"/>
    <property type="match status" value="1"/>
</dbReference>
<sequence>MRLPIRKAEQERLENQIVDHHMTAGKLERLKAELARLQREHPEAKEEMQRTAEEGDFSENAGYQDAKRRLRGMNSRMLRLQERISQAVVINDGPTDGTVGIGSTVVLKNTQGERTFRIVGAQEVDLSKGRISHVSPLGAALLGKRPGDSVTVGSTVWEIQ</sequence>
<dbReference type="PANTHER" id="PTHR30437:SF4">
    <property type="entry name" value="TRANSCRIPTION ELONGATION FACTOR GREA"/>
    <property type="match status" value="1"/>
</dbReference>
<organism evidence="10 11">
    <name type="scientific">Candidatus Uhrbacteria bacterium CG10_big_fil_rev_8_21_14_0_10_50_16</name>
    <dbReference type="NCBI Taxonomy" id="1975039"/>
    <lineage>
        <taxon>Bacteria</taxon>
        <taxon>Candidatus Uhriibacteriota</taxon>
    </lineage>
</organism>
<evidence type="ECO:0000256" key="5">
    <source>
        <dbReference type="ARBA" id="ARBA00023163"/>
    </source>
</evidence>
<dbReference type="AlphaFoldDB" id="A0A2H0RNA2"/>
<keyword evidence="3" id="KW-0805">Transcription regulation</keyword>
<comment type="caution">
    <text evidence="10">The sequence shown here is derived from an EMBL/GenBank/DDBJ whole genome shotgun (WGS) entry which is preliminary data.</text>
</comment>
<dbReference type="PROSITE" id="PS00830">
    <property type="entry name" value="GREAB_2"/>
    <property type="match status" value="1"/>
</dbReference>
<dbReference type="InterPro" id="IPR036805">
    <property type="entry name" value="Tscrpt_elong_fac_GreA/B_N_sf"/>
</dbReference>
<accession>A0A2H0RNA2</accession>
<protein>
    <recommendedName>
        <fullName evidence="2">Transcription elongation factor GreA</fullName>
    </recommendedName>
    <alternativeName>
        <fullName evidence="6">Transcript cleavage factor GreA</fullName>
    </alternativeName>
</protein>
<feature type="domain" description="Transcription elongation factor GreA/GreB N-terminal" evidence="9">
    <location>
        <begin position="22"/>
        <end position="89"/>
    </location>
</feature>